<reference evidence="7 8" key="1">
    <citation type="submission" date="2024-02" db="EMBL/GenBank/DDBJ databases">
        <authorList>
            <person name="Saticioglu I.B."/>
        </authorList>
    </citation>
    <scope>NUCLEOTIDE SEQUENCE [LARGE SCALE GENOMIC DNA]</scope>
    <source>
        <strain evidence="7 8">Mu-80</strain>
    </source>
</reference>
<comment type="caution">
    <text evidence="7">The sequence shown here is derived from an EMBL/GenBank/DDBJ whole genome shotgun (WGS) entry which is preliminary data.</text>
</comment>
<evidence type="ECO:0000256" key="5">
    <source>
        <dbReference type="ARBA" id="ARBA00022970"/>
    </source>
</evidence>
<evidence type="ECO:0000259" key="6">
    <source>
        <dbReference type="PROSITE" id="PS50893"/>
    </source>
</evidence>
<gene>
    <name evidence="7" type="ORF">WDU99_05485</name>
</gene>
<proteinExistence type="inferred from homology"/>
<name>A0ABU8L8X3_9MICO</name>
<dbReference type="SUPFAM" id="SSF52540">
    <property type="entry name" value="P-loop containing nucleoside triphosphate hydrolases"/>
    <property type="match status" value="1"/>
</dbReference>
<evidence type="ECO:0000256" key="3">
    <source>
        <dbReference type="ARBA" id="ARBA00022741"/>
    </source>
</evidence>
<dbReference type="SMART" id="SM00382">
    <property type="entry name" value="AAA"/>
    <property type="match status" value="1"/>
</dbReference>
<dbReference type="InterPro" id="IPR017871">
    <property type="entry name" value="ABC_transporter-like_CS"/>
</dbReference>
<accession>A0ABU8L8X3</accession>
<evidence type="ECO:0000313" key="7">
    <source>
        <dbReference type="EMBL" id="MEJ1087763.1"/>
    </source>
</evidence>
<keyword evidence="2" id="KW-0813">Transport</keyword>
<dbReference type="PROSITE" id="PS50893">
    <property type="entry name" value="ABC_TRANSPORTER_2"/>
    <property type="match status" value="1"/>
</dbReference>
<dbReference type="PANTHER" id="PTHR43820">
    <property type="entry name" value="HIGH-AFFINITY BRANCHED-CHAIN AMINO ACID TRANSPORT ATP-BINDING PROTEIN LIVF"/>
    <property type="match status" value="1"/>
</dbReference>
<comment type="similarity">
    <text evidence="1">Belongs to the ABC transporter superfamily.</text>
</comment>
<dbReference type="InterPro" id="IPR052156">
    <property type="entry name" value="BCAA_Transport_ATP-bd_LivF"/>
</dbReference>
<feature type="domain" description="ABC transporter" evidence="6">
    <location>
        <begin position="5"/>
        <end position="233"/>
    </location>
</feature>
<organism evidence="7 8">
    <name type="scientific">Microbacterium bandirmense</name>
    <dbReference type="NCBI Taxonomy" id="3122050"/>
    <lineage>
        <taxon>Bacteria</taxon>
        <taxon>Bacillati</taxon>
        <taxon>Actinomycetota</taxon>
        <taxon>Actinomycetes</taxon>
        <taxon>Micrococcales</taxon>
        <taxon>Microbacteriaceae</taxon>
        <taxon>Microbacterium</taxon>
    </lineage>
</organism>
<dbReference type="Proteomes" id="UP001371224">
    <property type="component" value="Unassembled WGS sequence"/>
</dbReference>
<evidence type="ECO:0000256" key="4">
    <source>
        <dbReference type="ARBA" id="ARBA00022840"/>
    </source>
</evidence>
<protein>
    <submittedName>
        <fullName evidence="7">ATP-binding cassette domain-containing protein</fullName>
    </submittedName>
</protein>
<keyword evidence="5" id="KW-0029">Amino-acid transport</keyword>
<evidence type="ECO:0000256" key="1">
    <source>
        <dbReference type="ARBA" id="ARBA00005417"/>
    </source>
</evidence>
<keyword evidence="4 7" id="KW-0067">ATP-binding</keyword>
<dbReference type="GO" id="GO:0005524">
    <property type="term" value="F:ATP binding"/>
    <property type="evidence" value="ECO:0007669"/>
    <property type="project" value="UniProtKB-KW"/>
</dbReference>
<dbReference type="Pfam" id="PF00005">
    <property type="entry name" value="ABC_tran"/>
    <property type="match status" value="1"/>
</dbReference>
<sequence length="239" mass="25254">MSADLTLADLTVRYGTATAVEKASLTAPAGQITAVVGPNGAGKSSLALGVYGAVAATGKVRLGDTDLSSMPSIERARSGLAIVPQGRQLFPKLTVRDNLQVMAELLKLKRSAVEHALDRFPVLREREGRLAGVLSGGEQQMLVVSRALMGEPHCLVLDEMMTGLAPKIVNGLADAIREIADSGASVLIVDPAIGPLRRVIDRGYVLLRAQLSDAHEDVDSLDDGYQKVMGIIHHEMGAE</sequence>
<dbReference type="InterPro" id="IPR003593">
    <property type="entry name" value="AAA+_ATPase"/>
</dbReference>
<dbReference type="InterPro" id="IPR003439">
    <property type="entry name" value="ABC_transporter-like_ATP-bd"/>
</dbReference>
<keyword evidence="3" id="KW-0547">Nucleotide-binding</keyword>
<dbReference type="RefSeq" id="WP_337331434.1">
    <property type="nucleotide sequence ID" value="NZ_JBBDGM010000004.1"/>
</dbReference>
<dbReference type="InterPro" id="IPR027417">
    <property type="entry name" value="P-loop_NTPase"/>
</dbReference>
<evidence type="ECO:0000313" key="8">
    <source>
        <dbReference type="Proteomes" id="UP001371224"/>
    </source>
</evidence>
<dbReference type="EMBL" id="JBBDGM010000004">
    <property type="protein sequence ID" value="MEJ1087763.1"/>
    <property type="molecule type" value="Genomic_DNA"/>
</dbReference>
<dbReference type="PROSITE" id="PS00211">
    <property type="entry name" value="ABC_TRANSPORTER_1"/>
    <property type="match status" value="1"/>
</dbReference>
<dbReference type="Gene3D" id="3.40.50.300">
    <property type="entry name" value="P-loop containing nucleotide triphosphate hydrolases"/>
    <property type="match status" value="1"/>
</dbReference>
<keyword evidence="8" id="KW-1185">Reference proteome</keyword>
<evidence type="ECO:0000256" key="2">
    <source>
        <dbReference type="ARBA" id="ARBA00022448"/>
    </source>
</evidence>
<dbReference type="PANTHER" id="PTHR43820:SF6">
    <property type="entry name" value="ABC TRANSPORTER ATP-BINDING PROTEIN"/>
    <property type="match status" value="1"/>
</dbReference>